<dbReference type="AlphaFoldDB" id="A0A1M7QQH1"/>
<evidence type="ECO:0000313" key="1">
    <source>
        <dbReference type="EMBL" id="SHN33834.1"/>
    </source>
</evidence>
<name>A0A1M7QQH1_9ACTN</name>
<gene>
    <name evidence="1" type="ORF">SAMN05443668_105191</name>
</gene>
<dbReference type="Proteomes" id="UP000184440">
    <property type="component" value="Unassembled WGS sequence"/>
</dbReference>
<evidence type="ECO:0000313" key="2">
    <source>
        <dbReference type="Proteomes" id="UP000184440"/>
    </source>
</evidence>
<dbReference type="RefSeq" id="WP_073258796.1">
    <property type="nucleotide sequence ID" value="NZ_FRCS01000005.1"/>
</dbReference>
<dbReference type="EMBL" id="FRCS01000005">
    <property type="protein sequence ID" value="SHN33834.1"/>
    <property type="molecule type" value="Genomic_DNA"/>
</dbReference>
<organism evidence="1 2">
    <name type="scientific">Cryptosporangium aurantiacum</name>
    <dbReference type="NCBI Taxonomy" id="134849"/>
    <lineage>
        <taxon>Bacteria</taxon>
        <taxon>Bacillati</taxon>
        <taxon>Actinomycetota</taxon>
        <taxon>Actinomycetes</taxon>
        <taxon>Cryptosporangiales</taxon>
        <taxon>Cryptosporangiaceae</taxon>
        <taxon>Cryptosporangium</taxon>
    </lineage>
</organism>
<dbReference type="Gene3D" id="3.30.530.20">
    <property type="match status" value="1"/>
</dbReference>
<protein>
    <submittedName>
        <fullName evidence="1">Polyketide cyclase / dehydrase and lipid transport</fullName>
    </submittedName>
</protein>
<dbReference type="STRING" id="134849.SAMN05443668_105191"/>
<dbReference type="SUPFAM" id="SSF55961">
    <property type="entry name" value="Bet v1-like"/>
    <property type="match status" value="1"/>
</dbReference>
<dbReference type="Pfam" id="PF10604">
    <property type="entry name" value="Polyketide_cyc2"/>
    <property type="match status" value="1"/>
</dbReference>
<reference evidence="1 2" key="1">
    <citation type="submission" date="2016-11" db="EMBL/GenBank/DDBJ databases">
        <authorList>
            <person name="Jaros S."/>
            <person name="Januszkiewicz K."/>
            <person name="Wedrychowicz H."/>
        </authorList>
    </citation>
    <scope>NUCLEOTIDE SEQUENCE [LARGE SCALE GENOMIC DNA]</scope>
    <source>
        <strain evidence="1 2">DSM 46144</strain>
    </source>
</reference>
<keyword evidence="2" id="KW-1185">Reference proteome</keyword>
<sequence>MPVLCATTLIHAPADVVFDLARDVREHTASLVHTAERVVPPGRVSGLLEEGDLVCFRARHFGLPLALDARVLRVDAPRSFTDEQVRGPFRSLRHDHVFVATGAGTLMTDRIVWESPLGVVGRLADEVAVRRQLLSILTARNTHLKRRAEVRASAP</sequence>
<proteinExistence type="predicted"/>
<dbReference type="InterPro" id="IPR023393">
    <property type="entry name" value="START-like_dom_sf"/>
</dbReference>
<dbReference type="OrthoDB" id="9801773at2"/>
<dbReference type="InterPro" id="IPR019587">
    <property type="entry name" value="Polyketide_cyclase/dehydratase"/>
</dbReference>
<accession>A0A1M7QQH1</accession>
<dbReference type="CDD" id="cd07820">
    <property type="entry name" value="SRPBCC_3"/>
    <property type="match status" value="1"/>
</dbReference>